<protein>
    <submittedName>
        <fullName evidence="1">Uncharacterized protein</fullName>
    </submittedName>
</protein>
<organism evidence="1">
    <name type="scientific">marine sediment metagenome</name>
    <dbReference type="NCBI Taxonomy" id="412755"/>
    <lineage>
        <taxon>unclassified sequences</taxon>
        <taxon>metagenomes</taxon>
        <taxon>ecological metagenomes</taxon>
    </lineage>
</organism>
<sequence length="60" mass="7249">HLKDSEDTKYKKSVFDLCNELARQTTRNELGMELKAKNISFNVIDEEEWERRLNQLFMDK</sequence>
<proteinExistence type="predicted"/>
<evidence type="ECO:0000313" key="1">
    <source>
        <dbReference type="EMBL" id="GAG87268.1"/>
    </source>
</evidence>
<dbReference type="EMBL" id="BART01016875">
    <property type="protein sequence ID" value="GAG87268.1"/>
    <property type="molecule type" value="Genomic_DNA"/>
</dbReference>
<comment type="caution">
    <text evidence="1">The sequence shown here is derived from an EMBL/GenBank/DDBJ whole genome shotgun (WGS) entry which is preliminary data.</text>
</comment>
<gene>
    <name evidence="1" type="ORF">S01H4_32313</name>
</gene>
<name>X1BSV3_9ZZZZ</name>
<feature type="non-terminal residue" evidence="1">
    <location>
        <position position="1"/>
    </location>
</feature>
<reference evidence="1" key="1">
    <citation type="journal article" date="2014" name="Front. Microbiol.">
        <title>High frequency of phylogenetically diverse reductive dehalogenase-homologous genes in deep subseafloor sedimentary metagenomes.</title>
        <authorList>
            <person name="Kawai M."/>
            <person name="Futagami T."/>
            <person name="Toyoda A."/>
            <person name="Takaki Y."/>
            <person name="Nishi S."/>
            <person name="Hori S."/>
            <person name="Arai W."/>
            <person name="Tsubouchi T."/>
            <person name="Morono Y."/>
            <person name="Uchiyama I."/>
            <person name="Ito T."/>
            <person name="Fujiyama A."/>
            <person name="Inagaki F."/>
            <person name="Takami H."/>
        </authorList>
    </citation>
    <scope>NUCLEOTIDE SEQUENCE</scope>
    <source>
        <strain evidence="1">Expedition CK06-06</strain>
    </source>
</reference>
<accession>X1BSV3</accession>
<dbReference type="AlphaFoldDB" id="X1BSV3"/>